<dbReference type="AlphaFoldDB" id="A0A545U6G9"/>
<dbReference type="EMBL" id="VIKS01000013">
    <property type="protein sequence ID" value="TQV85057.1"/>
    <property type="molecule type" value="Genomic_DNA"/>
</dbReference>
<dbReference type="Proteomes" id="UP000315439">
    <property type="component" value="Unassembled WGS sequence"/>
</dbReference>
<feature type="signal peptide" evidence="1">
    <location>
        <begin position="1"/>
        <end position="22"/>
    </location>
</feature>
<name>A0A545U6G9_9GAMM</name>
<evidence type="ECO:0000256" key="1">
    <source>
        <dbReference type="SAM" id="SignalP"/>
    </source>
</evidence>
<proteinExistence type="predicted"/>
<sequence length="148" mass="16399">MNKKLLIALGSLAILANFEASATTCQGKITGMALNYDENTYEVEFSQNKHKYFNLGYTYEYSHEKRWKDGLDAYQTAKLVEITFPGNQSCSVHLANYTPAESFRIVTGGGTGPGPGDDDTCREYYGNELHRIKSGADRAIKLPPSCDL</sequence>
<evidence type="ECO:0000313" key="2">
    <source>
        <dbReference type="EMBL" id="TQV85057.1"/>
    </source>
</evidence>
<keyword evidence="3" id="KW-1185">Reference proteome</keyword>
<evidence type="ECO:0000313" key="3">
    <source>
        <dbReference type="Proteomes" id="UP000315439"/>
    </source>
</evidence>
<feature type="chain" id="PRO_5022090393" evidence="1">
    <location>
        <begin position="23"/>
        <end position="148"/>
    </location>
</feature>
<gene>
    <name evidence="2" type="ORF">FLL46_21965</name>
</gene>
<keyword evidence="1" id="KW-0732">Signal</keyword>
<organism evidence="2 3">
    <name type="scientific">Aliikangiella coralliicola</name>
    <dbReference type="NCBI Taxonomy" id="2592383"/>
    <lineage>
        <taxon>Bacteria</taxon>
        <taxon>Pseudomonadati</taxon>
        <taxon>Pseudomonadota</taxon>
        <taxon>Gammaproteobacteria</taxon>
        <taxon>Oceanospirillales</taxon>
        <taxon>Pleioneaceae</taxon>
        <taxon>Aliikangiella</taxon>
    </lineage>
</organism>
<reference evidence="2 3" key="1">
    <citation type="submission" date="2019-07" db="EMBL/GenBank/DDBJ databases">
        <title>Draft genome for Aliikangiella sp. M105.</title>
        <authorList>
            <person name="Wang G."/>
        </authorList>
    </citation>
    <scope>NUCLEOTIDE SEQUENCE [LARGE SCALE GENOMIC DNA]</scope>
    <source>
        <strain evidence="2 3">M105</strain>
    </source>
</reference>
<dbReference type="RefSeq" id="WP_142933750.1">
    <property type="nucleotide sequence ID" value="NZ_ML660169.1"/>
</dbReference>
<accession>A0A545U6G9</accession>
<protein>
    <submittedName>
        <fullName evidence="2">Uncharacterized protein</fullName>
    </submittedName>
</protein>
<comment type="caution">
    <text evidence="2">The sequence shown here is derived from an EMBL/GenBank/DDBJ whole genome shotgun (WGS) entry which is preliminary data.</text>
</comment>